<feature type="compositionally biased region" description="Low complexity" evidence="1">
    <location>
        <begin position="189"/>
        <end position="205"/>
    </location>
</feature>
<keyword evidence="2" id="KW-1133">Transmembrane helix</keyword>
<gene>
    <name evidence="3" type="ORF">N0V83_000691</name>
</gene>
<feature type="compositionally biased region" description="Polar residues" evidence="1">
    <location>
        <begin position="179"/>
        <end position="188"/>
    </location>
</feature>
<organism evidence="3 4">
    <name type="scientific">Neocucurbitaria cava</name>
    <dbReference type="NCBI Taxonomy" id="798079"/>
    <lineage>
        <taxon>Eukaryota</taxon>
        <taxon>Fungi</taxon>
        <taxon>Dikarya</taxon>
        <taxon>Ascomycota</taxon>
        <taxon>Pezizomycotina</taxon>
        <taxon>Dothideomycetes</taxon>
        <taxon>Pleosporomycetidae</taxon>
        <taxon>Pleosporales</taxon>
        <taxon>Pleosporineae</taxon>
        <taxon>Cucurbitariaceae</taxon>
        <taxon>Neocucurbitaria</taxon>
    </lineage>
</organism>
<feature type="compositionally biased region" description="Low complexity" evidence="1">
    <location>
        <begin position="242"/>
        <end position="260"/>
    </location>
</feature>
<name>A0A9W8YIB3_9PLEO</name>
<feature type="transmembrane region" description="Helical" evidence="2">
    <location>
        <begin position="79"/>
        <end position="100"/>
    </location>
</feature>
<proteinExistence type="predicted"/>
<comment type="caution">
    <text evidence="3">The sequence shown here is derived from an EMBL/GenBank/DDBJ whole genome shotgun (WGS) entry which is preliminary data.</text>
</comment>
<sequence>MQDTSAAVAHNGKAFLISIAAPHFEARKGKNPDSFLSPKLPPTIPSSKQFISLFHTVKMSLTFLGYFRFLITYEFYSKVGFLISYTIASLLVLEVLRLVYTDANKREVEKMLDAYTQSRSSSGYTQKGQTSNKISIEDLEKQHPQTPPRPQRRPSSPAATPESEKTLVNNEARRRPQRAHSSASQLQHPATAPAPTSAPQTQTPTPTSPPTRRLRKRSDTVTSTSSSSESKKLERRNRREASPASSSAAGSSKASSRHASPTAVRRVRDKEAQVLSSSLHKLLRQRG</sequence>
<feature type="compositionally biased region" description="Basic and acidic residues" evidence="1">
    <location>
        <begin position="229"/>
        <end position="241"/>
    </location>
</feature>
<dbReference type="EMBL" id="JAPEUY010000001">
    <property type="protein sequence ID" value="KAJ4377861.1"/>
    <property type="molecule type" value="Genomic_DNA"/>
</dbReference>
<dbReference type="Proteomes" id="UP001140560">
    <property type="component" value="Unassembled WGS sequence"/>
</dbReference>
<keyword evidence="4" id="KW-1185">Reference proteome</keyword>
<protein>
    <submittedName>
        <fullName evidence="3">Uncharacterized protein</fullName>
    </submittedName>
</protein>
<keyword evidence="2" id="KW-0812">Transmembrane</keyword>
<evidence type="ECO:0000313" key="3">
    <source>
        <dbReference type="EMBL" id="KAJ4377861.1"/>
    </source>
</evidence>
<feature type="region of interest" description="Disordered" evidence="1">
    <location>
        <begin position="140"/>
        <end position="287"/>
    </location>
</feature>
<dbReference type="OrthoDB" id="3782026at2759"/>
<evidence type="ECO:0000256" key="1">
    <source>
        <dbReference type="SAM" id="MobiDB-lite"/>
    </source>
</evidence>
<evidence type="ECO:0000256" key="2">
    <source>
        <dbReference type="SAM" id="Phobius"/>
    </source>
</evidence>
<feature type="transmembrane region" description="Helical" evidence="2">
    <location>
        <begin position="50"/>
        <end position="67"/>
    </location>
</feature>
<dbReference type="AlphaFoldDB" id="A0A9W8YIB3"/>
<reference evidence="3" key="1">
    <citation type="submission" date="2022-10" db="EMBL/GenBank/DDBJ databases">
        <title>Tapping the CABI collections for fungal endophytes: first genome assemblies for Collariella, Neodidymelliopsis, Ascochyta clinopodiicola, Didymella pomorum, Didymosphaeria variabile, Neocosmospora piperis and Neocucurbitaria cava.</title>
        <authorList>
            <person name="Hill R."/>
        </authorList>
    </citation>
    <scope>NUCLEOTIDE SEQUENCE</scope>
    <source>
        <strain evidence="3">IMI 356814</strain>
    </source>
</reference>
<keyword evidence="2" id="KW-0472">Membrane</keyword>
<accession>A0A9W8YIB3</accession>
<evidence type="ECO:0000313" key="4">
    <source>
        <dbReference type="Proteomes" id="UP001140560"/>
    </source>
</evidence>